<gene>
    <name evidence="1" type="ORF">BCR44DRAFT_1426970</name>
</gene>
<proteinExistence type="predicted"/>
<accession>A0A1Y2I118</accession>
<dbReference type="AlphaFoldDB" id="A0A1Y2I118"/>
<sequence>MSWSLLAKSPVSPWSSCGCVPVAPRTRAHPVASAAGNCLQSTRLWATYRPLLDRENRGWVWTMPMATSQKMTTETWITKPTRTL</sequence>
<dbReference type="Proteomes" id="UP000193411">
    <property type="component" value="Unassembled WGS sequence"/>
</dbReference>
<comment type="caution">
    <text evidence="1">The sequence shown here is derived from an EMBL/GenBank/DDBJ whole genome shotgun (WGS) entry which is preliminary data.</text>
</comment>
<protein>
    <submittedName>
        <fullName evidence="1">Uncharacterized protein</fullName>
    </submittedName>
</protein>
<name>A0A1Y2I118_9FUNG</name>
<keyword evidence="2" id="KW-1185">Reference proteome</keyword>
<organism evidence="1 2">
    <name type="scientific">Catenaria anguillulae PL171</name>
    <dbReference type="NCBI Taxonomy" id="765915"/>
    <lineage>
        <taxon>Eukaryota</taxon>
        <taxon>Fungi</taxon>
        <taxon>Fungi incertae sedis</taxon>
        <taxon>Blastocladiomycota</taxon>
        <taxon>Blastocladiomycetes</taxon>
        <taxon>Blastocladiales</taxon>
        <taxon>Catenariaceae</taxon>
        <taxon>Catenaria</taxon>
    </lineage>
</organism>
<reference evidence="1 2" key="1">
    <citation type="submission" date="2016-07" db="EMBL/GenBank/DDBJ databases">
        <title>Pervasive Adenine N6-methylation of Active Genes in Fungi.</title>
        <authorList>
            <consortium name="DOE Joint Genome Institute"/>
            <person name="Mondo S.J."/>
            <person name="Dannebaum R.O."/>
            <person name="Kuo R.C."/>
            <person name="Labutti K."/>
            <person name="Haridas S."/>
            <person name="Kuo A."/>
            <person name="Salamov A."/>
            <person name="Ahrendt S.R."/>
            <person name="Lipzen A."/>
            <person name="Sullivan W."/>
            <person name="Andreopoulos W.B."/>
            <person name="Clum A."/>
            <person name="Lindquist E."/>
            <person name="Daum C."/>
            <person name="Ramamoorthy G.K."/>
            <person name="Gryganskyi A."/>
            <person name="Culley D."/>
            <person name="Magnuson J.K."/>
            <person name="James T.Y."/>
            <person name="O'Malley M.A."/>
            <person name="Stajich J.E."/>
            <person name="Spatafora J.W."/>
            <person name="Visel A."/>
            <person name="Grigoriev I.V."/>
        </authorList>
    </citation>
    <scope>NUCLEOTIDE SEQUENCE [LARGE SCALE GENOMIC DNA]</scope>
    <source>
        <strain evidence="1 2">PL171</strain>
    </source>
</reference>
<evidence type="ECO:0000313" key="1">
    <source>
        <dbReference type="EMBL" id="ORZ39661.1"/>
    </source>
</evidence>
<evidence type="ECO:0000313" key="2">
    <source>
        <dbReference type="Proteomes" id="UP000193411"/>
    </source>
</evidence>
<dbReference type="EMBL" id="MCFL01000005">
    <property type="protein sequence ID" value="ORZ39661.1"/>
    <property type="molecule type" value="Genomic_DNA"/>
</dbReference>